<sequence length="287" mass="31447">MEILQLNSMLTRFLEEDIGYGDLSANAIFDTQMGTAQLVSRQDGVFAGGQLLTVGYKLLNNTISVTLHVKDGEWMTQGTILAEIKGAVRDILKGERVLLNLLQRMSGIATLTHRAIKMLDDPSIYLCDTRKTTPGLRMLEKYAVRMGGGKNHRFGLDDGVMVKDNHIAVCGSIRDAVAKARAYVGHMVKIEVEIETEEQLEDAIAAGADVIMFDNCTPEQVMRYNSITPEHIITEASGGITLDTLPYYRHTGVNYISLGFITHSAPALDIGLDMAITHQEASHHGSA</sequence>
<comment type="pathway">
    <text evidence="2">Cofactor biosynthesis; NAD(+) biosynthesis; nicotinate D-ribonucleotide from quinolinate: step 1/1.</text>
</comment>
<dbReference type="InterPro" id="IPR013785">
    <property type="entry name" value="Aldolase_TIM"/>
</dbReference>
<dbReference type="SUPFAM" id="SSF54675">
    <property type="entry name" value="Nicotinate/Quinolinate PRTase N-terminal domain-like"/>
    <property type="match status" value="1"/>
</dbReference>
<evidence type="ECO:0000259" key="10">
    <source>
        <dbReference type="Pfam" id="PF01729"/>
    </source>
</evidence>
<evidence type="ECO:0000259" key="11">
    <source>
        <dbReference type="Pfam" id="PF02749"/>
    </source>
</evidence>
<keyword evidence="7 9" id="KW-0808">Transferase</keyword>
<dbReference type="Gene3D" id="3.20.20.70">
    <property type="entry name" value="Aldolase class I"/>
    <property type="match status" value="1"/>
</dbReference>
<keyword evidence="5" id="KW-0662">Pyridine nucleotide biosynthesis</keyword>
<protein>
    <recommendedName>
        <fullName evidence="4">nicotinate-nucleotide diphosphorylase (carboxylating)</fullName>
        <ecNumber evidence="4">2.4.2.19</ecNumber>
    </recommendedName>
    <alternativeName>
        <fullName evidence="8">Quinolinate phosphoribosyltransferase [decarboxylating]</fullName>
    </alternativeName>
</protein>
<dbReference type="RefSeq" id="WP_209026518.1">
    <property type="nucleotide sequence ID" value="NZ_CP072455.1"/>
</dbReference>
<accession>A0ABX7VBP7</accession>
<feature type="domain" description="Quinolinate phosphoribosyl transferase C-terminal" evidence="10">
    <location>
        <begin position="108"/>
        <end position="273"/>
    </location>
</feature>
<evidence type="ECO:0000256" key="3">
    <source>
        <dbReference type="ARBA" id="ARBA00009400"/>
    </source>
</evidence>
<dbReference type="PANTHER" id="PTHR32179">
    <property type="entry name" value="NICOTINATE-NUCLEOTIDE PYROPHOSPHORYLASE [CARBOXYLATING]"/>
    <property type="match status" value="1"/>
</dbReference>
<dbReference type="Pfam" id="PF02749">
    <property type="entry name" value="QRPTase_N"/>
    <property type="match status" value="1"/>
</dbReference>
<evidence type="ECO:0000256" key="8">
    <source>
        <dbReference type="ARBA" id="ARBA00033102"/>
    </source>
</evidence>
<dbReference type="Pfam" id="PF01729">
    <property type="entry name" value="QRPTase_C"/>
    <property type="match status" value="1"/>
</dbReference>
<dbReference type="InterPro" id="IPR037128">
    <property type="entry name" value="Quinolinate_PRibosylTase_N_sf"/>
</dbReference>
<evidence type="ECO:0000256" key="9">
    <source>
        <dbReference type="PIRNR" id="PIRNR006250"/>
    </source>
</evidence>
<evidence type="ECO:0000313" key="13">
    <source>
        <dbReference type="Proteomes" id="UP000665047"/>
    </source>
</evidence>
<keyword evidence="13" id="KW-1185">Reference proteome</keyword>
<evidence type="ECO:0000256" key="7">
    <source>
        <dbReference type="ARBA" id="ARBA00022679"/>
    </source>
</evidence>
<evidence type="ECO:0000256" key="5">
    <source>
        <dbReference type="ARBA" id="ARBA00022642"/>
    </source>
</evidence>
<gene>
    <name evidence="12" type="primary">nadC</name>
    <name evidence="12" type="ORF">HGO23_10005</name>
</gene>
<dbReference type="InterPro" id="IPR004393">
    <property type="entry name" value="NadC"/>
</dbReference>
<organism evidence="12 13">
    <name type="scientific">Xenorhabdus budapestensis</name>
    <dbReference type="NCBI Taxonomy" id="290110"/>
    <lineage>
        <taxon>Bacteria</taxon>
        <taxon>Pseudomonadati</taxon>
        <taxon>Pseudomonadota</taxon>
        <taxon>Gammaproteobacteria</taxon>
        <taxon>Enterobacterales</taxon>
        <taxon>Morganellaceae</taxon>
        <taxon>Xenorhabdus</taxon>
    </lineage>
</organism>
<dbReference type="EC" id="2.4.2.19" evidence="4"/>
<dbReference type="PANTHER" id="PTHR32179:SF3">
    <property type="entry name" value="NICOTINATE-NUCLEOTIDE PYROPHOSPHORYLASE [CARBOXYLATING]"/>
    <property type="match status" value="1"/>
</dbReference>
<evidence type="ECO:0000256" key="6">
    <source>
        <dbReference type="ARBA" id="ARBA00022676"/>
    </source>
</evidence>
<evidence type="ECO:0000313" key="12">
    <source>
        <dbReference type="EMBL" id="QTL38271.1"/>
    </source>
</evidence>
<dbReference type="SUPFAM" id="SSF51690">
    <property type="entry name" value="Nicotinate/Quinolinate PRTase C-terminal domain-like"/>
    <property type="match status" value="1"/>
</dbReference>
<keyword evidence="6 9" id="KW-0328">Glycosyltransferase</keyword>
<dbReference type="EMBL" id="CP072455">
    <property type="protein sequence ID" value="QTL38271.1"/>
    <property type="molecule type" value="Genomic_DNA"/>
</dbReference>
<comment type="similarity">
    <text evidence="3 9">Belongs to the NadC/ModD family.</text>
</comment>
<dbReference type="CDD" id="cd01572">
    <property type="entry name" value="QPRTase"/>
    <property type="match status" value="1"/>
</dbReference>
<evidence type="ECO:0000256" key="1">
    <source>
        <dbReference type="ARBA" id="ARBA00003237"/>
    </source>
</evidence>
<name>A0ABX7VBP7_XENBU</name>
<dbReference type="Proteomes" id="UP000665047">
    <property type="component" value="Chromosome"/>
</dbReference>
<dbReference type="InterPro" id="IPR022412">
    <property type="entry name" value="Quinolinate_PRibosylTrfase_N"/>
</dbReference>
<dbReference type="InterPro" id="IPR036068">
    <property type="entry name" value="Nicotinate_pribotase-like_C"/>
</dbReference>
<dbReference type="InterPro" id="IPR027277">
    <property type="entry name" value="NadC/ModD"/>
</dbReference>
<dbReference type="PIRSF" id="PIRSF006250">
    <property type="entry name" value="NadC_ModD"/>
    <property type="match status" value="1"/>
</dbReference>
<proteinExistence type="inferred from homology"/>
<dbReference type="NCBIfam" id="TIGR00078">
    <property type="entry name" value="nadC"/>
    <property type="match status" value="1"/>
</dbReference>
<reference evidence="12 13" key="1">
    <citation type="submission" date="2021-03" db="EMBL/GenBank/DDBJ databases">
        <title>Complete Genome Sequence Data of Xenorhabdus budapestensis strain C72, a Candidate Biological Control Agent, from China.</title>
        <authorList>
            <person name="LI B."/>
            <person name="WANG S."/>
            <person name="QIU D."/>
        </authorList>
    </citation>
    <scope>NUCLEOTIDE SEQUENCE [LARGE SCALE GENOMIC DNA]</scope>
    <source>
        <strain evidence="12 13">C-7-2</strain>
    </source>
</reference>
<dbReference type="InterPro" id="IPR002638">
    <property type="entry name" value="Quinolinate_PRibosylTrfase_C"/>
</dbReference>
<evidence type="ECO:0000256" key="2">
    <source>
        <dbReference type="ARBA" id="ARBA00004893"/>
    </source>
</evidence>
<dbReference type="Gene3D" id="3.90.1170.20">
    <property type="entry name" value="Quinolinate phosphoribosyl transferase, N-terminal domain"/>
    <property type="match status" value="1"/>
</dbReference>
<feature type="domain" description="Quinolinate phosphoribosyl transferase N-terminal" evidence="11">
    <location>
        <begin position="22"/>
        <end position="106"/>
    </location>
</feature>
<comment type="function">
    <text evidence="1">Involved in the catabolism of quinolinic acid (QA).</text>
</comment>
<evidence type="ECO:0000256" key="4">
    <source>
        <dbReference type="ARBA" id="ARBA00011944"/>
    </source>
</evidence>